<dbReference type="AlphaFoldDB" id="K4ANP4"/>
<dbReference type="Gramene" id="KQK88437">
    <property type="protein sequence ID" value="KQK88437"/>
    <property type="gene ID" value="SETIT_040541mg"/>
</dbReference>
<accession>K4ANP4</accession>
<dbReference type="EMBL" id="AGNK02005539">
    <property type="status" value="NOT_ANNOTATED_CDS"/>
    <property type="molecule type" value="Genomic_DNA"/>
</dbReference>
<dbReference type="Proteomes" id="UP000004995">
    <property type="component" value="Unassembled WGS sequence"/>
</dbReference>
<dbReference type="EnsemblPlants" id="KQK88437">
    <property type="protein sequence ID" value="KQK88437"/>
    <property type="gene ID" value="SETIT_040541mg"/>
</dbReference>
<organism evidence="1 2">
    <name type="scientific">Setaria italica</name>
    <name type="common">Foxtail millet</name>
    <name type="synonym">Panicum italicum</name>
    <dbReference type="NCBI Taxonomy" id="4555"/>
    <lineage>
        <taxon>Eukaryota</taxon>
        <taxon>Viridiplantae</taxon>
        <taxon>Streptophyta</taxon>
        <taxon>Embryophyta</taxon>
        <taxon>Tracheophyta</taxon>
        <taxon>Spermatophyta</taxon>
        <taxon>Magnoliopsida</taxon>
        <taxon>Liliopsida</taxon>
        <taxon>Poales</taxon>
        <taxon>Poaceae</taxon>
        <taxon>PACMAD clade</taxon>
        <taxon>Panicoideae</taxon>
        <taxon>Panicodae</taxon>
        <taxon>Paniceae</taxon>
        <taxon>Cenchrinae</taxon>
        <taxon>Setaria</taxon>
    </lineage>
</organism>
<sequence>MLCVTVDVSIHVCDVISSVGSRLTSGISALVARSVGSSLPGCTFGLGFLFFLLCSCDGLL</sequence>
<reference evidence="1" key="2">
    <citation type="submission" date="2018-08" db="UniProtKB">
        <authorList>
            <consortium name="EnsemblPlants"/>
        </authorList>
    </citation>
    <scope>IDENTIFICATION</scope>
    <source>
        <strain evidence="1">Yugu1</strain>
    </source>
</reference>
<evidence type="ECO:0000313" key="2">
    <source>
        <dbReference type="Proteomes" id="UP000004995"/>
    </source>
</evidence>
<name>K4ANP4_SETIT</name>
<evidence type="ECO:0000313" key="1">
    <source>
        <dbReference type="EnsemblPlants" id="KQK88437"/>
    </source>
</evidence>
<dbReference type="HOGENOM" id="CLU_2946103_0_0_1"/>
<keyword evidence="2" id="KW-1185">Reference proteome</keyword>
<proteinExistence type="predicted"/>
<dbReference type="InParanoid" id="K4ANP4"/>
<reference evidence="2" key="1">
    <citation type="journal article" date="2012" name="Nat. Biotechnol.">
        <title>Reference genome sequence of the model plant Setaria.</title>
        <authorList>
            <person name="Bennetzen J.L."/>
            <person name="Schmutz J."/>
            <person name="Wang H."/>
            <person name="Percifield R."/>
            <person name="Hawkins J."/>
            <person name="Pontaroli A.C."/>
            <person name="Estep M."/>
            <person name="Feng L."/>
            <person name="Vaughn J.N."/>
            <person name="Grimwood J."/>
            <person name="Jenkins J."/>
            <person name="Barry K."/>
            <person name="Lindquist E."/>
            <person name="Hellsten U."/>
            <person name="Deshpande S."/>
            <person name="Wang X."/>
            <person name="Wu X."/>
            <person name="Mitros T."/>
            <person name="Triplett J."/>
            <person name="Yang X."/>
            <person name="Ye C.Y."/>
            <person name="Mauro-Herrera M."/>
            <person name="Wang L."/>
            <person name="Li P."/>
            <person name="Sharma M."/>
            <person name="Sharma R."/>
            <person name="Ronald P.C."/>
            <person name="Panaud O."/>
            <person name="Kellogg E.A."/>
            <person name="Brutnell T.P."/>
            <person name="Doust A.N."/>
            <person name="Tuskan G.A."/>
            <person name="Rokhsar D."/>
            <person name="Devos K.M."/>
        </authorList>
    </citation>
    <scope>NUCLEOTIDE SEQUENCE [LARGE SCALE GENOMIC DNA]</scope>
    <source>
        <strain evidence="2">cv. Yugu1</strain>
    </source>
</reference>
<protein>
    <submittedName>
        <fullName evidence="1">Uncharacterized protein</fullName>
    </submittedName>
</protein>